<dbReference type="PROSITE" id="PS50215">
    <property type="entry name" value="ADAM_MEPRO"/>
    <property type="match status" value="1"/>
</dbReference>
<dbReference type="GO" id="GO:0006509">
    <property type="term" value="P:membrane protein ectodomain proteolysis"/>
    <property type="evidence" value="ECO:0007669"/>
    <property type="project" value="TreeGrafter"/>
</dbReference>
<evidence type="ECO:0000256" key="1">
    <source>
        <dbReference type="PROSITE-ProRule" id="PRU00276"/>
    </source>
</evidence>
<evidence type="ECO:0000313" key="5">
    <source>
        <dbReference type="Proteomes" id="UP001195483"/>
    </source>
</evidence>
<dbReference type="SUPFAM" id="SSF55486">
    <property type="entry name" value="Metalloproteases ('zincins'), catalytic domain"/>
    <property type="match status" value="1"/>
</dbReference>
<dbReference type="PANTHER" id="PTHR11905:SF249">
    <property type="entry name" value="SOL NARAE, ISOFORM C"/>
    <property type="match status" value="1"/>
</dbReference>
<reference evidence="4" key="3">
    <citation type="submission" date="2023-05" db="EMBL/GenBank/DDBJ databases">
        <authorList>
            <person name="Smith C.H."/>
        </authorList>
    </citation>
    <scope>NUCLEOTIDE SEQUENCE</scope>
    <source>
        <strain evidence="4">CHS0354</strain>
        <tissue evidence="4">Mantle</tissue>
    </source>
</reference>
<feature type="signal peptide" evidence="2">
    <location>
        <begin position="1"/>
        <end position="19"/>
    </location>
</feature>
<proteinExistence type="predicted"/>
<evidence type="ECO:0000313" key="4">
    <source>
        <dbReference type="EMBL" id="KAK3590097.1"/>
    </source>
</evidence>
<dbReference type="Gene3D" id="3.40.1620.60">
    <property type="match status" value="1"/>
</dbReference>
<comment type="caution">
    <text evidence="1">Lacks conserved residue(s) required for the propagation of feature annotation.</text>
</comment>
<organism evidence="4 5">
    <name type="scientific">Potamilus streckersoni</name>
    <dbReference type="NCBI Taxonomy" id="2493646"/>
    <lineage>
        <taxon>Eukaryota</taxon>
        <taxon>Metazoa</taxon>
        <taxon>Spiralia</taxon>
        <taxon>Lophotrochozoa</taxon>
        <taxon>Mollusca</taxon>
        <taxon>Bivalvia</taxon>
        <taxon>Autobranchia</taxon>
        <taxon>Heteroconchia</taxon>
        <taxon>Palaeoheterodonta</taxon>
        <taxon>Unionida</taxon>
        <taxon>Unionoidea</taxon>
        <taxon>Unionidae</taxon>
        <taxon>Ambleminae</taxon>
        <taxon>Lampsilini</taxon>
        <taxon>Potamilus</taxon>
    </lineage>
</organism>
<evidence type="ECO:0000259" key="3">
    <source>
        <dbReference type="PROSITE" id="PS50215"/>
    </source>
</evidence>
<dbReference type="Gene3D" id="3.40.390.10">
    <property type="entry name" value="Collagenase (Catalytic Domain)"/>
    <property type="match status" value="1"/>
</dbReference>
<comment type="caution">
    <text evidence="4">The sequence shown here is derived from an EMBL/GenBank/DDBJ whole genome shotgun (WGS) entry which is preliminary data.</text>
</comment>
<evidence type="ECO:0000256" key="2">
    <source>
        <dbReference type="SAM" id="SignalP"/>
    </source>
</evidence>
<dbReference type="Proteomes" id="UP001195483">
    <property type="component" value="Unassembled WGS sequence"/>
</dbReference>
<dbReference type="GO" id="GO:0004222">
    <property type="term" value="F:metalloendopeptidase activity"/>
    <property type="evidence" value="ECO:0007669"/>
    <property type="project" value="InterPro"/>
</dbReference>
<feature type="chain" id="PRO_5042161618" description="Peptidase M12B domain-containing protein" evidence="2">
    <location>
        <begin position="20"/>
        <end position="563"/>
    </location>
</feature>
<dbReference type="AlphaFoldDB" id="A0AAE0SDZ9"/>
<protein>
    <recommendedName>
        <fullName evidence="3">Peptidase M12B domain-containing protein</fullName>
    </recommendedName>
</protein>
<feature type="active site" evidence="1">
    <location>
        <position position="369"/>
    </location>
</feature>
<keyword evidence="5" id="KW-1185">Reference proteome</keyword>
<reference evidence="4" key="2">
    <citation type="journal article" date="2021" name="Genome Biol. Evol.">
        <title>Developing a high-quality reference genome for a parasitic bivalve with doubly uniparental inheritance (Bivalvia: Unionida).</title>
        <authorList>
            <person name="Smith C.H."/>
        </authorList>
    </citation>
    <scope>NUCLEOTIDE SEQUENCE</scope>
    <source>
        <strain evidence="4">CHS0354</strain>
        <tissue evidence="4">Mantle</tissue>
    </source>
</reference>
<accession>A0AAE0SDZ9</accession>
<reference evidence="4" key="1">
    <citation type="journal article" date="2021" name="Genome Biol. Evol.">
        <title>A High-Quality Reference Genome for a Parasitic Bivalve with Doubly Uniparental Inheritance (Bivalvia: Unionida).</title>
        <authorList>
            <person name="Smith C.H."/>
        </authorList>
    </citation>
    <scope>NUCLEOTIDE SEQUENCE</scope>
    <source>
        <strain evidence="4">CHS0354</strain>
    </source>
</reference>
<dbReference type="InterPro" id="IPR001590">
    <property type="entry name" value="Peptidase_M12B"/>
</dbReference>
<dbReference type="Pfam" id="PF01421">
    <property type="entry name" value="Reprolysin"/>
    <property type="match status" value="1"/>
</dbReference>
<feature type="domain" description="Peptidase M12B" evidence="3">
    <location>
        <begin position="208"/>
        <end position="422"/>
    </location>
</feature>
<dbReference type="EMBL" id="JAEAOA010002345">
    <property type="protein sequence ID" value="KAK3590097.1"/>
    <property type="molecule type" value="Genomic_DNA"/>
</dbReference>
<dbReference type="PANTHER" id="PTHR11905">
    <property type="entry name" value="ADAM A DISINTEGRIN AND METALLOPROTEASE DOMAIN"/>
    <property type="match status" value="1"/>
</dbReference>
<keyword evidence="2" id="KW-0732">Signal</keyword>
<dbReference type="InterPro" id="IPR024079">
    <property type="entry name" value="MetalloPept_cat_dom_sf"/>
</dbReference>
<gene>
    <name evidence="4" type="ORF">CHS0354_041142</name>
</gene>
<sequence>MSVMKILRIVILLISVIFSLPLEEKDTNVRTAVTVREVSVAEPGDRSIRNHGMPAKKRFIFKLNGEDVELGLQLNNLIRNDVSVYVTEKGVTKLMEIPKHHEEMHGYYQDAKMKAAVMVKCSKLGRICRLDGTFMFNGKKFRLESTGELSEATHFVTEIRPEERNADIHGDSQQIPELQSLGYKSGNQNTISDTDDKPGRVKQTISIDIIELYIFTDESIYQRFLAVYGNMIRALMKMQQYYAKICNEMDLEFQQVKYASTSGIDIRIYLKGLHIGLDASGAPWSYYAEDSSGNLNSSKALNDFSTWQMKYRIANNLHYDHAMAMTKKKFQGTGVGKTWFSAACFPDSFYHASIIEDRDYHTALGAVVELGHFLSARHAPSTSSSCSYGYSMVLFPYTVNATAPGIHHTFSSCNIKSMTNFLYRLGTDRCTSQHSFTDEEYAAYRAQPIGGEVLSLDRQCQLTFGSASHACYAGGDMCYIGILCQTSTGCSGILYQVLDHSSCPGMLHGGCFRGLCVQTLISRPTKQGPIAATAHPTTSKVASSTATVPTAIKPAPVTTTIAL</sequence>
<name>A0AAE0SDZ9_9BIVA</name>